<gene>
    <name evidence="9" type="ORF">AVW16_13475</name>
</gene>
<feature type="signal peptide" evidence="7">
    <location>
        <begin position="1"/>
        <end position="25"/>
    </location>
</feature>
<dbReference type="PANTHER" id="PTHR22726">
    <property type="entry name" value="METALLOENDOPEPTIDASE OMA1"/>
    <property type="match status" value="1"/>
</dbReference>
<evidence type="ECO:0000256" key="2">
    <source>
        <dbReference type="ARBA" id="ARBA00022723"/>
    </source>
</evidence>
<dbReference type="Pfam" id="PF01435">
    <property type="entry name" value="Peptidase_M48"/>
    <property type="match status" value="1"/>
</dbReference>
<dbReference type="PROSITE" id="PS51257">
    <property type="entry name" value="PROKAR_LIPOPROTEIN"/>
    <property type="match status" value="1"/>
</dbReference>
<comment type="caution">
    <text evidence="9">The sequence shown here is derived from an EMBL/GenBank/DDBJ whole genome shotgun (WGS) entry which is preliminary data.</text>
</comment>
<dbReference type="InterPro" id="IPR051156">
    <property type="entry name" value="Mito/Outer_Membr_Metalloprot"/>
</dbReference>
<reference evidence="10" key="1">
    <citation type="submission" date="2016-01" db="EMBL/GenBank/DDBJ databases">
        <title>Draft genome of Chromobacterium sp. F49.</title>
        <authorList>
            <person name="Hong K.W."/>
        </authorList>
    </citation>
    <scope>NUCLEOTIDE SEQUENCE [LARGE SCALE GENOMIC DNA]</scope>
    <source>
        <strain evidence="10">CN10</strain>
    </source>
</reference>
<dbReference type="GO" id="GO:0016020">
    <property type="term" value="C:membrane"/>
    <property type="evidence" value="ECO:0007669"/>
    <property type="project" value="TreeGrafter"/>
</dbReference>
<dbReference type="AlphaFoldDB" id="A0A165EXB0"/>
<dbReference type="Gene3D" id="3.30.2010.10">
    <property type="entry name" value="Metalloproteases ('zincins'), catalytic domain"/>
    <property type="match status" value="1"/>
</dbReference>
<dbReference type="GO" id="GO:0004222">
    <property type="term" value="F:metalloendopeptidase activity"/>
    <property type="evidence" value="ECO:0007669"/>
    <property type="project" value="InterPro"/>
</dbReference>
<keyword evidence="4 6" id="KW-0862">Zinc</keyword>
<sequence>MTMRTYLLVALAVAALGTGCTSSTAGGATGSNRSQLLLVSPDEVNRGAALAYAQELSKAKSAGALNRDAVQTRRVKAISNRLIAQVGVFRADARGWPWEVNVLSSPELNAYCMPGGKIAVYTGLIDKLKLTDDELAAVIGHEIAHALREHSREQISQEFVKQQGLSLALQLGKISGGTASVVDFVSQVGVSLPFSRSMETEADVMGMELMARAGYNPEAAVSVWEKMNRQSGAGDRSDFFSTHPSGNNRIANLRQNLPAVMPLYQRARAAR</sequence>
<evidence type="ECO:0000256" key="3">
    <source>
        <dbReference type="ARBA" id="ARBA00022801"/>
    </source>
</evidence>
<evidence type="ECO:0000313" key="9">
    <source>
        <dbReference type="EMBL" id="KZE28875.1"/>
    </source>
</evidence>
<keyword evidence="7" id="KW-0732">Signal</keyword>
<dbReference type="RefSeq" id="WP_066613789.1">
    <property type="nucleotide sequence ID" value="NZ_LQQU01000035.1"/>
</dbReference>
<keyword evidence="2" id="KW-0479">Metal-binding</keyword>
<evidence type="ECO:0000256" key="7">
    <source>
        <dbReference type="SAM" id="SignalP"/>
    </source>
</evidence>
<accession>A0A165EXB0</accession>
<feature type="chain" id="PRO_5007857429" evidence="7">
    <location>
        <begin position="26"/>
        <end position="271"/>
    </location>
</feature>
<feature type="domain" description="Peptidase M48" evidence="8">
    <location>
        <begin position="71"/>
        <end position="255"/>
    </location>
</feature>
<evidence type="ECO:0000256" key="5">
    <source>
        <dbReference type="ARBA" id="ARBA00023049"/>
    </source>
</evidence>
<name>A0A165EXB0_9NEIS</name>
<dbReference type="InterPro" id="IPR001915">
    <property type="entry name" value="Peptidase_M48"/>
</dbReference>
<dbReference type="CDD" id="cd07331">
    <property type="entry name" value="M48C_Oma1_like"/>
    <property type="match status" value="1"/>
</dbReference>
<keyword evidence="1 6" id="KW-0645">Protease</keyword>
<protein>
    <submittedName>
        <fullName evidence="9">Peptidase M48</fullName>
    </submittedName>
</protein>
<dbReference type="OrthoDB" id="9810445at2"/>
<evidence type="ECO:0000256" key="4">
    <source>
        <dbReference type="ARBA" id="ARBA00022833"/>
    </source>
</evidence>
<comment type="similarity">
    <text evidence="6">Belongs to the peptidase M48 family.</text>
</comment>
<proteinExistence type="inferred from homology"/>
<evidence type="ECO:0000259" key="8">
    <source>
        <dbReference type="Pfam" id="PF01435"/>
    </source>
</evidence>
<dbReference type="GO" id="GO:0051603">
    <property type="term" value="P:proteolysis involved in protein catabolic process"/>
    <property type="evidence" value="ECO:0007669"/>
    <property type="project" value="TreeGrafter"/>
</dbReference>
<evidence type="ECO:0000256" key="1">
    <source>
        <dbReference type="ARBA" id="ARBA00022670"/>
    </source>
</evidence>
<evidence type="ECO:0000256" key="6">
    <source>
        <dbReference type="RuleBase" id="RU003983"/>
    </source>
</evidence>
<comment type="cofactor">
    <cofactor evidence="6">
        <name>Zn(2+)</name>
        <dbReference type="ChEBI" id="CHEBI:29105"/>
    </cofactor>
    <text evidence="6">Binds 1 zinc ion per subunit.</text>
</comment>
<organism evidence="9 10">
    <name type="scientific">Crenobacter luteus</name>
    <dbReference type="NCBI Taxonomy" id="1452487"/>
    <lineage>
        <taxon>Bacteria</taxon>
        <taxon>Pseudomonadati</taxon>
        <taxon>Pseudomonadota</taxon>
        <taxon>Betaproteobacteria</taxon>
        <taxon>Neisseriales</taxon>
        <taxon>Neisseriaceae</taxon>
        <taxon>Crenobacter</taxon>
    </lineage>
</organism>
<dbReference type="GO" id="GO:0046872">
    <property type="term" value="F:metal ion binding"/>
    <property type="evidence" value="ECO:0007669"/>
    <property type="project" value="UniProtKB-KW"/>
</dbReference>
<keyword evidence="3 6" id="KW-0378">Hydrolase</keyword>
<dbReference type="EMBL" id="LQQU01000035">
    <property type="protein sequence ID" value="KZE28875.1"/>
    <property type="molecule type" value="Genomic_DNA"/>
</dbReference>
<evidence type="ECO:0000313" key="10">
    <source>
        <dbReference type="Proteomes" id="UP000076625"/>
    </source>
</evidence>
<keyword evidence="5 6" id="KW-0482">Metalloprotease</keyword>
<dbReference type="PANTHER" id="PTHR22726:SF1">
    <property type="entry name" value="METALLOENDOPEPTIDASE OMA1, MITOCHONDRIAL"/>
    <property type="match status" value="1"/>
</dbReference>
<dbReference type="STRING" id="1452487.AVW16_13475"/>
<keyword evidence="10" id="KW-1185">Reference proteome</keyword>
<dbReference type="Proteomes" id="UP000076625">
    <property type="component" value="Unassembled WGS sequence"/>
</dbReference>